<dbReference type="InterPro" id="IPR039426">
    <property type="entry name" value="TonB-dep_rcpt-like"/>
</dbReference>
<evidence type="ECO:0000256" key="8">
    <source>
        <dbReference type="ARBA" id="ARBA00023077"/>
    </source>
</evidence>
<keyword evidence="2 11" id="KW-0813">Transport</keyword>
<evidence type="ECO:0000256" key="2">
    <source>
        <dbReference type="ARBA" id="ARBA00022448"/>
    </source>
</evidence>
<evidence type="ECO:0000256" key="5">
    <source>
        <dbReference type="ARBA" id="ARBA00022692"/>
    </source>
</evidence>
<evidence type="ECO:0000259" key="15">
    <source>
        <dbReference type="Pfam" id="PF00593"/>
    </source>
</evidence>
<accession>A0A8J6QQM8</accession>
<keyword evidence="6" id="KW-0408">Iron</keyword>
<comment type="subcellular location">
    <subcellularLocation>
        <location evidence="1 11">Cell outer membrane</location>
        <topology evidence="1 11">Multi-pass membrane protein</topology>
    </subcellularLocation>
</comment>
<dbReference type="EMBL" id="JACXAF010000005">
    <property type="protein sequence ID" value="MBD1388864.1"/>
    <property type="molecule type" value="Genomic_DNA"/>
</dbReference>
<evidence type="ECO:0000256" key="14">
    <source>
        <dbReference type="SAM" id="SignalP"/>
    </source>
</evidence>
<proteinExistence type="inferred from homology"/>
<evidence type="ECO:0000256" key="13">
    <source>
        <dbReference type="SAM" id="MobiDB-lite"/>
    </source>
</evidence>
<keyword evidence="14" id="KW-0732">Signal</keyword>
<feature type="chain" id="PRO_5035322607" evidence="14">
    <location>
        <begin position="29"/>
        <end position="792"/>
    </location>
</feature>
<dbReference type="InterPro" id="IPR012910">
    <property type="entry name" value="Plug_dom"/>
</dbReference>
<reference evidence="17" key="1">
    <citation type="submission" date="2020-09" db="EMBL/GenBank/DDBJ databases">
        <title>A novel bacterium of genus Neiella, isolated from South China Sea.</title>
        <authorList>
            <person name="Huang H."/>
            <person name="Mo K."/>
            <person name="Hu Y."/>
        </authorList>
    </citation>
    <scope>NUCLEOTIDE SEQUENCE</scope>
    <source>
        <strain evidence="17">HB171785</strain>
    </source>
</reference>
<dbReference type="PANTHER" id="PTHR32552">
    <property type="entry name" value="FERRICHROME IRON RECEPTOR-RELATED"/>
    <property type="match status" value="1"/>
</dbReference>
<keyword evidence="17" id="KW-0675">Receptor</keyword>
<feature type="region of interest" description="Disordered" evidence="13">
    <location>
        <begin position="645"/>
        <end position="684"/>
    </location>
</feature>
<protein>
    <submittedName>
        <fullName evidence="17">TonB-dependent receptor</fullName>
    </submittedName>
</protein>
<keyword evidence="7" id="KW-0406">Ion transport</keyword>
<keyword evidence="9 11" id="KW-0472">Membrane</keyword>
<dbReference type="GO" id="GO:0006826">
    <property type="term" value="P:iron ion transport"/>
    <property type="evidence" value="ECO:0007669"/>
    <property type="project" value="UniProtKB-KW"/>
</dbReference>
<keyword evidence="18" id="KW-1185">Reference proteome</keyword>
<gene>
    <name evidence="17" type="ORF">IC617_05440</name>
</gene>
<evidence type="ECO:0000259" key="16">
    <source>
        <dbReference type="Pfam" id="PF07715"/>
    </source>
</evidence>
<feature type="domain" description="TonB-dependent receptor plug" evidence="16">
    <location>
        <begin position="52"/>
        <end position="160"/>
    </location>
</feature>
<keyword evidence="8 12" id="KW-0798">TonB box</keyword>
<dbReference type="Proteomes" id="UP000638014">
    <property type="component" value="Unassembled WGS sequence"/>
</dbReference>
<comment type="similarity">
    <text evidence="11 12">Belongs to the TonB-dependent receptor family.</text>
</comment>
<dbReference type="GO" id="GO:0009279">
    <property type="term" value="C:cell outer membrane"/>
    <property type="evidence" value="ECO:0007669"/>
    <property type="project" value="UniProtKB-SubCell"/>
</dbReference>
<dbReference type="SUPFAM" id="SSF56935">
    <property type="entry name" value="Porins"/>
    <property type="match status" value="1"/>
</dbReference>
<organism evidence="17 18">
    <name type="scientific">Neiella litorisoli</name>
    <dbReference type="NCBI Taxonomy" id="2771431"/>
    <lineage>
        <taxon>Bacteria</taxon>
        <taxon>Pseudomonadati</taxon>
        <taxon>Pseudomonadota</taxon>
        <taxon>Gammaproteobacteria</taxon>
        <taxon>Alteromonadales</taxon>
        <taxon>Echinimonadaceae</taxon>
        <taxon>Neiella</taxon>
    </lineage>
</organism>
<evidence type="ECO:0000313" key="18">
    <source>
        <dbReference type="Proteomes" id="UP000638014"/>
    </source>
</evidence>
<keyword evidence="4" id="KW-0410">Iron transport</keyword>
<evidence type="ECO:0000256" key="10">
    <source>
        <dbReference type="ARBA" id="ARBA00023237"/>
    </source>
</evidence>
<evidence type="ECO:0000256" key="3">
    <source>
        <dbReference type="ARBA" id="ARBA00022452"/>
    </source>
</evidence>
<name>A0A8J6QQM8_9GAMM</name>
<dbReference type="Gene3D" id="2.40.170.20">
    <property type="entry name" value="TonB-dependent receptor, beta-barrel domain"/>
    <property type="match status" value="1"/>
</dbReference>
<evidence type="ECO:0000256" key="6">
    <source>
        <dbReference type="ARBA" id="ARBA00023004"/>
    </source>
</evidence>
<comment type="caution">
    <text evidence="17">The sequence shown here is derived from an EMBL/GenBank/DDBJ whole genome shotgun (WGS) entry which is preliminary data.</text>
</comment>
<feature type="signal peptide" evidence="14">
    <location>
        <begin position="1"/>
        <end position="28"/>
    </location>
</feature>
<dbReference type="PROSITE" id="PS52016">
    <property type="entry name" value="TONB_DEPENDENT_REC_3"/>
    <property type="match status" value="1"/>
</dbReference>
<evidence type="ECO:0000256" key="4">
    <source>
        <dbReference type="ARBA" id="ARBA00022496"/>
    </source>
</evidence>
<evidence type="ECO:0000256" key="12">
    <source>
        <dbReference type="RuleBase" id="RU003357"/>
    </source>
</evidence>
<evidence type="ECO:0000256" key="11">
    <source>
        <dbReference type="PROSITE-ProRule" id="PRU01360"/>
    </source>
</evidence>
<dbReference type="InterPro" id="IPR036942">
    <property type="entry name" value="Beta-barrel_TonB_sf"/>
</dbReference>
<dbReference type="Pfam" id="PF07715">
    <property type="entry name" value="Plug"/>
    <property type="match status" value="1"/>
</dbReference>
<keyword evidence="3 11" id="KW-1134">Transmembrane beta strand</keyword>
<feature type="domain" description="TonB-dependent receptor-like beta-barrel" evidence="15">
    <location>
        <begin position="310"/>
        <end position="744"/>
    </location>
</feature>
<dbReference type="PANTHER" id="PTHR32552:SF81">
    <property type="entry name" value="TONB-DEPENDENT OUTER MEMBRANE RECEPTOR"/>
    <property type="match status" value="1"/>
</dbReference>
<sequence>MFCMSLKNLKYTALFAAISSAITTPVQADDDAEAFRGLERISVTATRRVNTVQDIPVNITALGGDVLEDNRITDLVDISKWVPGMTVVDQGGRAPSPIIVRGLNTGSLGPTGENGGGGTVGTYLGDVPVYVDLHMYDMDRIEVLIGPQGTLYGAGTLAGAIRYLPNKPSFDGIEVIANGGLSQTSESDDPNYEASTIVNLPLSDTLALRASVGYDKTAGFIDYNYLVREAGVSNPQPDFSNPADVAANLRSKEDANGDETLFGRVGLRWTPADNVDVNFTYYYQKDKPEGRTLVHRESFGTGKYESGYRFEEPNEMKNQVFSLEVEADLDFASLVVALGKTDYDEIGQRDQTDLLLNFEYGYEGFPSFAAFTREVADEDTFTGEVRLVSQADSKLQWIVGAFYNKFEVDSTSEEFTPGIPEFWDIDRPDNLEYMSFLDETIKEKAIFGELSYDVTEALTVTLGARVYDYEDDVKQGFALPLLDGEPIDIIFNTSEGSADDDGSLFKFNAAYQATDDILTYFTVSEGYRIGGGNAVAPCDEDLELQQNVCALPNELFYDPDETLNFELGTHSTLLDNTLEFNAAIYLIKWDKPQVPTVTTNGSVNITTNGPKAESKGVELSSRYLLTEDWMLFGTYAYTNAELTEDSLKSQQDPDDGNGPVGGEHAYDGDRLPGSPEHQASFGSTYTTELNGMPLEFGYNMQYTGDIYTKLGNHDNGETLGGYTLHNLSAKMSYENWDFTLFADNFTDKYAVTSVRTDFSNVREVNGFDLRRYGKYINTPRTIGLRVKYNFAN</sequence>
<keyword evidence="5 11" id="KW-0812">Transmembrane</keyword>
<dbReference type="InterPro" id="IPR000531">
    <property type="entry name" value="Beta-barrel_TonB"/>
</dbReference>
<evidence type="ECO:0000256" key="9">
    <source>
        <dbReference type="ARBA" id="ARBA00023136"/>
    </source>
</evidence>
<evidence type="ECO:0000313" key="17">
    <source>
        <dbReference type="EMBL" id="MBD1388864.1"/>
    </source>
</evidence>
<dbReference type="AlphaFoldDB" id="A0A8J6QQM8"/>
<evidence type="ECO:0000256" key="1">
    <source>
        <dbReference type="ARBA" id="ARBA00004571"/>
    </source>
</evidence>
<dbReference type="Pfam" id="PF00593">
    <property type="entry name" value="TonB_dep_Rec_b-barrel"/>
    <property type="match status" value="1"/>
</dbReference>
<evidence type="ECO:0000256" key="7">
    <source>
        <dbReference type="ARBA" id="ARBA00023065"/>
    </source>
</evidence>
<keyword evidence="10 11" id="KW-0998">Cell outer membrane</keyword>